<gene>
    <name evidence="1" type="ORF">L1987_24342</name>
</gene>
<organism evidence="1 2">
    <name type="scientific">Smallanthus sonchifolius</name>
    <dbReference type="NCBI Taxonomy" id="185202"/>
    <lineage>
        <taxon>Eukaryota</taxon>
        <taxon>Viridiplantae</taxon>
        <taxon>Streptophyta</taxon>
        <taxon>Embryophyta</taxon>
        <taxon>Tracheophyta</taxon>
        <taxon>Spermatophyta</taxon>
        <taxon>Magnoliopsida</taxon>
        <taxon>eudicotyledons</taxon>
        <taxon>Gunneridae</taxon>
        <taxon>Pentapetalae</taxon>
        <taxon>asterids</taxon>
        <taxon>campanulids</taxon>
        <taxon>Asterales</taxon>
        <taxon>Asteraceae</taxon>
        <taxon>Asteroideae</taxon>
        <taxon>Heliantheae alliance</taxon>
        <taxon>Millerieae</taxon>
        <taxon>Smallanthus</taxon>
    </lineage>
</organism>
<keyword evidence="2" id="KW-1185">Reference proteome</keyword>
<name>A0ACB9IMU1_9ASTR</name>
<dbReference type="EMBL" id="CM042025">
    <property type="protein sequence ID" value="KAI3808392.1"/>
    <property type="molecule type" value="Genomic_DNA"/>
</dbReference>
<reference evidence="1 2" key="2">
    <citation type="journal article" date="2022" name="Mol. Ecol. Resour.">
        <title>The genomes of chicory, endive, great burdock and yacon provide insights into Asteraceae paleo-polyploidization history and plant inulin production.</title>
        <authorList>
            <person name="Fan W."/>
            <person name="Wang S."/>
            <person name="Wang H."/>
            <person name="Wang A."/>
            <person name="Jiang F."/>
            <person name="Liu H."/>
            <person name="Zhao H."/>
            <person name="Xu D."/>
            <person name="Zhang Y."/>
        </authorList>
    </citation>
    <scope>NUCLEOTIDE SEQUENCE [LARGE SCALE GENOMIC DNA]</scope>
    <source>
        <strain evidence="2">cv. Yunnan</strain>
        <tissue evidence="1">Leaves</tissue>
    </source>
</reference>
<dbReference type="Proteomes" id="UP001056120">
    <property type="component" value="Linkage Group LG08"/>
</dbReference>
<evidence type="ECO:0000313" key="2">
    <source>
        <dbReference type="Proteomes" id="UP001056120"/>
    </source>
</evidence>
<comment type="caution">
    <text evidence="1">The sequence shown here is derived from an EMBL/GenBank/DDBJ whole genome shotgun (WGS) entry which is preliminary data.</text>
</comment>
<accession>A0ACB9IMU1</accession>
<reference evidence="2" key="1">
    <citation type="journal article" date="2022" name="Mol. Ecol. Resour.">
        <title>The genomes of chicory, endive, great burdock and yacon provide insights into Asteraceae palaeo-polyploidization history and plant inulin production.</title>
        <authorList>
            <person name="Fan W."/>
            <person name="Wang S."/>
            <person name="Wang H."/>
            <person name="Wang A."/>
            <person name="Jiang F."/>
            <person name="Liu H."/>
            <person name="Zhao H."/>
            <person name="Xu D."/>
            <person name="Zhang Y."/>
        </authorList>
    </citation>
    <scope>NUCLEOTIDE SEQUENCE [LARGE SCALE GENOMIC DNA]</scope>
    <source>
        <strain evidence="2">cv. Yunnan</strain>
    </source>
</reference>
<proteinExistence type="predicted"/>
<evidence type="ECO:0000313" key="1">
    <source>
        <dbReference type="EMBL" id="KAI3808392.1"/>
    </source>
</evidence>
<protein>
    <submittedName>
        <fullName evidence="1">Uncharacterized protein</fullName>
    </submittedName>
</protein>
<sequence length="91" mass="10363">MRIKKLNSAGLLFATTVRPVGSGGRRSLTLHERETAKWPPVLIYVSHLQISTKSFFICVLWGRTTRCFGGAQIDRLSFEDWFEFGQDSSRV</sequence>